<evidence type="ECO:0000256" key="8">
    <source>
        <dbReference type="SAM" id="MobiDB-lite"/>
    </source>
</evidence>
<evidence type="ECO:0000256" key="3">
    <source>
        <dbReference type="ARBA" id="ARBA00022679"/>
    </source>
</evidence>
<dbReference type="Proteomes" id="UP000505377">
    <property type="component" value="Chromosome"/>
</dbReference>
<dbReference type="Gene3D" id="1.10.510.10">
    <property type="entry name" value="Transferase(Phosphotransferase) domain 1"/>
    <property type="match status" value="1"/>
</dbReference>
<keyword evidence="4 7" id="KW-0547">Nucleotide-binding</keyword>
<proteinExistence type="predicted"/>
<dbReference type="EMBL" id="CP053564">
    <property type="protein sequence ID" value="QJY50538.1"/>
    <property type="molecule type" value="Genomic_DNA"/>
</dbReference>
<gene>
    <name evidence="10" type="ORF">HOP40_10735</name>
</gene>
<evidence type="ECO:0000256" key="6">
    <source>
        <dbReference type="ARBA" id="ARBA00022840"/>
    </source>
</evidence>
<dbReference type="PANTHER" id="PTHR43289:SF6">
    <property type="entry name" value="SERINE_THREONINE-PROTEIN KINASE NEKL-3"/>
    <property type="match status" value="1"/>
</dbReference>
<dbReference type="InterPro" id="IPR017441">
    <property type="entry name" value="Protein_kinase_ATP_BS"/>
</dbReference>
<keyword evidence="2 10" id="KW-0723">Serine/threonine-protein kinase</keyword>
<evidence type="ECO:0000313" key="10">
    <source>
        <dbReference type="EMBL" id="QJY50538.1"/>
    </source>
</evidence>
<keyword evidence="11" id="KW-1185">Reference proteome</keyword>
<dbReference type="GO" id="GO:0005524">
    <property type="term" value="F:ATP binding"/>
    <property type="evidence" value="ECO:0007669"/>
    <property type="project" value="UniProtKB-UniRule"/>
</dbReference>
<keyword evidence="5 10" id="KW-0418">Kinase</keyword>
<feature type="compositionally biased region" description="Basic and acidic residues" evidence="8">
    <location>
        <begin position="404"/>
        <end position="413"/>
    </location>
</feature>
<accession>A0A6M6JRL3</accession>
<reference evidence="10 11" key="1">
    <citation type="submission" date="2020-05" db="EMBL/GenBank/DDBJ databases">
        <authorList>
            <person name="Mo P."/>
        </authorList>
    </citation>
    <scope>NUCLEOTIDE SEQUENCE [LARGE SCALE GENOMIC DNA]</scope>
    <source>
        <strain evidence="10 11">Gen01</strain>
    </source>
</reference>
<dbReference type="Pfam" id="PF00069">
    <property type="entry name" value="Pkinase"/>
    <property type="match status" value="1"/>
</dbReference>
<keyword evidence="6 7" id="KW-0067">ATP-binding</keyword>
<protein>
    <recommendedName>
        <fullName evidence="1">non-specific serine/threonine protein kinase</fullName>
        <ecNumber evidence="1">2.7.11.1</ecNumber>
    </recommendedName>
</protein>
<dbReference type="PROSITE" id="PS00107">
    <property type="entry name" value="PROTEIN_KINASE_ATP"/>
    <property type="match status" value="1"/>
</dbReference>
<name>A0A6M6JRL3_9PSEU</name>
<evidence type="ECO:0000256" key="5">
    <source>
        <dbReference type="ARBA" id="ARBA00022777"/>
    </source>
</evidence>
<dbReference type="GO" id="GO:0004674">
    <property type="term" value="F:protein serine/threonine kinase activity"/>
    <property type="evidence" value="ECO:0007669"/>
    <property type="project" value="UniProtKB-KW"/>
</dbReference>
<feature type="domain" description="Protein kinase" evidence="9">
    <location>
        <begin position="5"/>
        <end position="259"/>
    </location>
</feature>
<dbReference type="PROSITE" id="PS50011">
    <property type="entry name" value="PROTEIN_KINASE_DOM"/>
    <property type="match status" value="1"/>
</dbReference>
<evidence type="ECO:0000256" key="7">
    <source>
        <dbReference type="PROSITE-ProRule" id="PRU10141"/>
    </source>
</evidence>
<evidence type="ECO:0000256" key="1">
    <source>
        <dbReference type="ARBA" id="ARBA00012513"/>
    </source>
</evidence>
<evidence type="ECO:0000256" key="4">
    <source>
        <dbReference type="ARBA" id="ARBA00022741"/>
    </source>
</evidence>
<dbReference type="SMART" id="SM00220">
    <property type="entry name" value="S_TKc"/>
    <property type="match status" value="1"/>
</dbReference>
<evidence type="ECO:0000313" key="11">
    <source>
        <dbReference type="Proteomes" id="UP000505377"/>
    </source>
</evidence>
<dbReference type="PROSITE" id="PS00108">
    <property type="entry name" value="PROTEIN_KINASE_ST"/>
    <property type="match status" value="1"/>
</dbReference>
<dbReference type="AlphaFoldDB" id="A0A6M6JRL3"/>
<dbReference type="Gene3D" id="3.30.200.20">
    <property type="entry name" value="Phosphorylase Kinase, domain 1"/>
    <property type="match status" value="1"/>
</dbReference>
<dbReference type="InterPro" id="IPR011009">
    <property type="entry name" value="Kinase-like_dom_sf"/>
</dbReference>
<sequence>MADRYELGPVVGTGGSAVVHRAWDRDRRAVVALKVLHVGGEVHDPRRHRREMDALTRVRHPGLVALHDGGVDDGVPYLVLDLVDGPSLAERIALDGALDLDAVVALGARVAAALAAVHAAGIVHRDVKPANVLLDPDGTPRLTDFGISRALDATSVTQSGAVLGTAAYLAPEQVRGHEVTGAADVYALGLVLLEALTGRREYPGGSIESATARLHRPPVVPRDLPRALGRALRSMTATDPARRPTAAAVAALLGPDPAAETAPVVPVRRPWAVVAGALGVAAATLVAVLLTGATPATPPPVAPVVAAPDLRAPVGGAAGGAVPEPVVAPSTTASGTTAPGTGGAAPAAVREGGTGGSGEDDDDGAGDSGDGEDRGGSGDGGGSGRDDGDGDDSSGDDGSPGRGLGRDDAPGRN</sequence>
<evidence type="ECO:0000256" key="2">
    <source>
        <dbReference type="ARBA" id="ARBA00022527"/>
    </source>
</evidence>
<feature type="compositionally biased region" description="Low complexity" evidence="8">
    <location>
        <begin position="323"/>
        <end position="351"/>
    </location>
</feature>
<dbReference type="EC" id="2.7.11.1" evidence="1"/>
<dbReference type="SUPFAM" id="SSF56112">
    <property type="entry name" value="Protein kinase-like (PK-like)"/>
    <property type="match status" value="1"/>
</dbReference>
<dbReference type="PANTHER" id="PTHR43289">
    <property type="entry name" value="MITOGEN-ACTIVATED PROTEIN KINASE KINASE KINASE 20-RELATED"/>
    <property type="match status" value="1"/>
</dbReference>
<evidence type="ECO:0000259" key="9">
    <source>
        <dbReference type="PROSITE" id="PS50011"/>
    </source>
</evidence>
<organism evidence="10 11">
    <name type="scientific">Pseudonocardia broussonetiae</name>
    <dbReference type="NCBI Taxonomy" id="2736640"/>
    <lineage>
        <taxon>Bacteria</taxon>
        <taxon>Bacillati</taxon>
        <taxon>Actinomycetota</taxon>
        <taxon>Actinomycetes</taxon>
        <taxon>Pseudonocardiales</taxon>
        <taxon>Pseudonocardiaceae</taxon>
        <taxon>Pseudonocardia</taxon>
    </lineage>
</organism>
<dbReference type="InterPro" id="IPR000719">
    <property type="entry name" value="Prot_kinase_dom"/>
</dbReference>
<dbReference type="KEGG" id="pbro:HOP40_10735"/>
<feature type="binding site" evidence="7">
    <location>
        <position position="34"/>
    </location>
    <ligand>
        <name>ATP</name>
        <dbReference type="ChEBI" id="CHEBI:30616"/>
    </ligand>
</feature>
<keyword evidence="3" id="KW-0808">Transferase</keyword>
<dbReference type="CDD" id="cd14014">
    <property type="entry name" value="STKc_PknB_like"/>
    <property type="match status" value="1"/>
</dbReference>
<dbReference type="InterPro" id="IPR008271">
    <property type="entry name" value="Ser/Thr_kinase_AS"/>
</dbReference>
<feature type="region of interest" description="Disordered" evidence="8">
    <location>
        <begin position="323"/>
        <end position="413"/>
    </location>
</feature>